<dbReference type="OrthoDB" id="4928181at2759"/>
<accession>A0A2C5Y6U1</accession>
<dbReference type="EMBL" id="NJET01000066">
    <property type="protein sequence ID" value="PHH62674.1"/>
    <property type="molecule type" value="Genomic_DNA"/>
</dbReference>
<proteinExistence type="predicted"/>
<evidence type="ECO:0000313" key="3">
    <source>
        <dbReference type="Proteomes" id="UP000226192"/>
    </source>
</evidence>
<sequence>MEELQERIRLVNRTAANLAKERDGNRCILTSTSQPEACHVVPFSISNTEEQRALTETICSYILPCLVGLDDLKVAEDAIHGKVKAYDEAWNILSLSPQLHRWWTQGRWCFKFEGFIPTGQVSPDGQELVKVRLIFSWITMKGKQPHLPAVPSVELVTQMLNTSDWLWLALAGSGWLWLALARSGKVWQGLIDSGWPWLALNGSGRLWQGLKRSGRSG</sequence>
<keyword evidence="3" id="KW-1185">Reference proteome</keyword>
<gene>
    <name evidence="2" type="ORF">CDD81_6820</name>
</gene>
<evidence type="ECO:0000313" key="2">
    <source>
        <dbReference type="EMBL" id="PHH62674.1"/>
    </source>
</evidence>
<comment type="caution">
    <text evidence="2">The sequence shown here is derived from an EMBL/GenBank/DDBJ whole genome shotgun (WGS) entry which is preliminary data.</text>
</comment>
<protein>
    <recommendedName>
        <fullName evidence="1">HNH nuclease domain-containing protein</fullName>
    </recommendedName>
</protein>
<dbReference type="InterPro" id="IPR003615">
    <property type="entry name" value="HNH_nuc"/>
</dbReference>
<organism evidence="2 3">
    <name type="scientific">Ophiocordyceps australis</name>
    <dbReference type="NCBI Taxonomy" id="1399860"/>
    <lineage>
        <taxon>Eukaryota</taxon>
        <taxon>Fungi</taxon>
        <taxon>Dikarya</taxon>
        <taxon>Ascomycota</taxon>
        <taxon>Pezizomycotina</taxon>
        <taxon>Sordariomycetes</taxon>
        <taxon>Hypocreomycetidae</taxon>
        <taxon>Hypocreales</taxon>
        <taxon>Ophiocordycipitaceae</taxon>
        <taxon>Ophiocordyceps</taxon>
    </lineage>
</organism>
<feature type="domain" description="HNH nuclease" evidence="1">
    <location>
        <begin position="27"/>
        <end position="111"/>
    </location>
</feature>
<evidence type="ECO:0000259" key="1">
    <source>
        <dbReference type="Pfam" id="PF13391"/>
    </source>
</evidence>
<dbReference type="Pfam" id="PF13391">
    <property type="entry name" value="HNH_2"/>
    <property type="match status" value="1"/>
</dbReference>
<dbReference type="AlphaFoldDB" id="A0A2C5Y6U1"/>
<reference evidence="2 3" key="1">
    <citation type="submission" date="2017-06" db="EMBL/GenBank/DDBJ databases">
        <title>Ant-infecting Ophiocordyceps genomes reveal a high diversity of potential behavioral manipulation genes and a possible major role for enterotoxins.</title>
        <authorList>
            <person name="De Bekker C."/>
            <person name="Evans H.C."/>
            <person name="Brachmann A."/>
            <person name="Hughes D.P."/>
        </authorList>
    </citation>
    <scope>NUCLEOTIDE SEQUENCE [LARGE SCALE GENOMIC DNA]</scope>
    <source>
        <strain evidence="2 3">Map64</strain>
    </source>
</reference>
<name>A0A2C5Y6U1_9HYPO</name>
<dbReference type="Proteomes" id="UP000226192">
    <property type="component" value="Unassembled WGS sequence"/>
</dbReference>